<dbReference type="AlphaFoldDB" id="A0A1I4X7C2"/>
<dbReference type="InterPro" id="IPR051449">
    <property type="entry name" value="ABC-2_transporter_component"/>
</dbReference>
<name>A0A1I4X7C2_9FLAO</name>
<feature type="transmembrane region" description="Helical" evidence="8">
    <location>
        <begin position="344"/>
        <end position="364"/>
    </location>
</feature>
<dbReference type="PANTHER" id="PTHR30294">
    <property type="entry name" value="MEMBRANE COMPONENT OF ABC TRANSPORTER YHHJ-RELATED"/>
    <property type="match status" value="1"/>
</dbReference>
<feature type="transmembrane region" description="Helical" evidence="8">
    <location>
        <begin position="274"/>
        <end position="296"/>
    </location>
</feature>
<evidence type="ECO:0000313" key="10">
    <source>
        <dbReference type="EMBL" id="SFN21602.1"/>
    </source>
</evidence>
<dbReference type="GO" id="GO:0005886">
    <property type="term" value="C:plasma membrane"/>
    <property type="evidence" value="ECO:0007669"/>
    <property type="project" value="UniProtKB-SubCell"/>
</dbReference>
<proteinExistence type="inferred from homology"/>
<keyword evidence="6 8" id="KW-1133">Transmembrane helix</keyword>
<dbReference type="PANTHER" id="PTHR30294:SF38">
    <property type="entry name" value="TRANSPORT PERMEASE PROTEIN"/>
    <property type="match status" value="1"/>
</dbReference>
<comment type="similarity">
    <text evidence="2">Belongs to the ABC-2 integral membrane protein family.</text>
</comment>
<feature type="transmembrane region" description="Helical" evidence="8">
    <location>
        <begin position="20"/>
        <end position="38"/>
    </location>
</feature>
<protein>
    <submittedName>
        <fullName evidence="10">ABC-2 type transport system permease protein</fullName>
    </submittedName>
</protein>
<evidence type="ECO:0000313" key="11">
    <source>
        <dbReference type="Proteomes" id="UP000199149"/>
    </source>
</evidence>
<feature type="transmembrane region" description="Helical" evidence="8">
    <location>
        <begin position="228"/>
        <end position="248"/>
    </location>
</feature>
<feature type="transmembrane region" description="Helical" evidence="8">
    <location>
        <begin position="395"/>
        <end position="419"/>
    </location>
</feature>
<dbReference type="OrthoDB" id="266913at2"/>
<dbReference type="STRING" id="684065.SAMN05421738_108117"/>
<accession>A0A1I4X7C2</accession>
<feature type="domain" description="ABC transmembrane type-2" evidence="9">
    <location>
        <begin position="168"/>
        <end position="423"/>
    </location>
</feature>
<keyword evidence="3" id="KW-0813">Transport</keyword>
<dbReference type="GO" id="GO:0140359">
    <property type="term" value="F:ABC-type transporter activity"/>
    <property type="evidence" value="ECO:0007669"/>
    <property type="project" value="InterPro"/>
</dbReference>
<reference evidence="11" key="1">
    <citation type="submission" date="2016-10" db="EMBL/GenBank/DDBJ databases">
        <authorList>
            <person name="Varghese N."/>
            <person name="Submissions S."/>
        </authorList>
    </citation>
    <scope>NUCLEOTIDE SEQUENCE [LARGE SCALE GENOMIC DNA]</scope>
    <source>
        <strain evidence="11">XJ109</strain>
    </source>
</reference>
<evidence type="ECO:0000256" key="3">
    <source>
        <dbReference type="ARBA" id="ARBA00022448"/>
    </source>
</evidence>
<keyword evidence="4" id="KW-1003">Cell membrane</keyword>
<organism evidence="10 11">
    <name type="scientific">Algoriella xinjiangensis</name>
    <dbReference type="NCBI Taxonomy" id="684065"/>
    <lineage>
        <taxon>Bacteria</taxon>
        <taxon>Pseudomonadati</taxon>
        <taxon>Bacteroidota</taxon>
        <taxon>Flavobacteriia</taxon>
        <taxon>Flavobacteriales</taxon>
        <taxon>Weeksellaceae</taxon>
        <taxon>Algoriella</taxon>
    </lineage>
</organism>
<evidence type="ECO:0000256" key="1">
    <source>
        <dbReference type="ARBA" id="ARBA00004651"/>
    </source>
</evidence>
<gene>
    <name evidence="10" type="ORF">SAMN05421738_108117</name>
</gene>
<dbReference type="InterPro" id="IPR047817">
    <property type="entry name" value="ABC2_TM_bact-type"/>
</dbReference>
<evidence type="ECO:0000256" key="2">
    <source>
        <dbReference type="ARBA" id="ARBA00007783"/>
    </source>
</evidence>
<dbReference type="InterPro" id="IPR013525">
    <property type="entry name" value="ABC2_TM"/>
</dbReference>
<evidence type="ECO:0000256" key="5">
    <source>
        <dbReference type="ARBA" id="ARBA00022692"/>
    </source>
</evidence>
<evidence type="ECO:0000256" key="6">
    <source>
        <dbReference type="ARBA" id="ARBA00022989"/>
    </source>
</evidence>
<keyword evidence="5 8" id="KW-0812">Transmembrane</keyword>
<feature type="transmembrane region" description="Helical" evidence="8">
    <location>
        <begin position="308"/>
        <end position="332"/>
    </location>
</feature>
<dbReference type="Proteomes" id="UP000199149">
    <property type="component" value="Unassembled WGS sequence"/>
</dbReference>
<dbReference type="Gene3D" id="3.40.1710.10">
    <property type="entry name" value="abc type-2 transporter like domain"/>
    <property type="match status" value="1"/>
</dbReference>
<evidence type="ECO:0000256" key="4">
    <source>
        <dbReference type="ARBA" id="ARBA00022475"/>
    </source>
</evidence>
<comment type="subcellular location">
    <subcellularLocation>
        <location evidence="1">Cell membrane</location>
        <topology evidence="1">Multi-pass membrane protein</topology>
    </subcellularLocation>
</comment>
<evidence type="ECO:0000256" key="8">
    <source>
        <dbReference type="SAM" id="Phobius"/>
    </source>
</evidence>
<evidence type="ECO:0000256" key="7">
    <source>
        <dbReference type="ARBA" id="ARBA00023136"/>
    </source>
</evidence>
<sequence>MFTQLLACIKKEILLLSRDIGGLIILFIMPLILVVTVTKIQKSTYDSFSDTSIPILFLDNDQDSISSVIKKHVSAAGNLKIVSEIDNKNITEEQLQSEVFKGKFQVGIVIPKNLSKDLDYKINQNVEKILNQFAFDSTQIKYNKTVENKTIKLYFDPATSVAFKQNVLNILDKLITETENKSIYTAFQKEMGSDDNSAFQNDKFINFKEIVPQSSATTLKPNVTQHNVPAWTLFAIFFIIVPLSINIVKEKSLGTHIRLLVSPMPYSVQIMGKTITYLIISLFQFLMILCVAKFIFPLIDLPGFKTDGILLSIIGLTIFAALAAIGLGILIGTVAKTQEQSAPFGATLVVILAAIGGVWIPVFVMSDFMQHFSKISPMNWALDGYYSLILRNQSIIQIIPNIILLTLFYIITLFAAIYYDKYKREE</sequence>
<dbReference type="PROSITE" id="PS51012">
    <property type="entry name" value="ABC_TM2"/>
    <property type="match status" value="1"/>
</dbReference>
<dbReference type="RefSeq" id="WP_092908356.1">
    <property type="nucleotide sequence ID" value="NZ_FOUZ01000008.1"/>
</dbReference>
<dbReference type="Pfam" id="PF12698">
    <property type="entry name" value="ABC2_membrane_3"/>
    <property type="match status" value="1"/>
</dbReference>
<dbReference type="EMBL" id="FOUZ01000008">
    <property type="protein sequence ID" value="SFN21602.1"/>
    <property type="molecule type" value="Genomic_DNA"/>
</dbReference>
<keyword evidence="7 8" id="KW-0472">Membrane</keyword>
<keyword evidence="11" id="KW-1185">Reference proteome</keyword>
<evidence type="ECO:0000259" key="9">
    <source>
        <dbReference type="PROSITE" id="PS51012"/>
    </source>
</evidence>